<sequence length="247" mass="28007">MSPPFLPDDPSISDTTPQAPVPQTPISSSLILSNLIPAFLILIYTLYIFYQIRRHNLLIRIKEGFRICHQLFWGRKWVWSRGRQRMEGYVGVDTNFQSDKEDDEGIELEDQQRIELALERGECDSHGYSEDYQLIDDLSSDTETDVASKRESCGSNYIYKHLNGSDGSTVSAQNDADSLTQTRQTTANKLGMSGYFDPETSRLREGALLDIGVQVHEGKNMDDGSFGAWVHITVDSVVDRAIRWLEH</sequence>
<keyword evidence="2" id="KW-0812">Transmembrane</keyword>
<dbReference type="OrthoDB" id="4188521at2759"/>
<dbReference type="EMBL" id="PDNB01000018">
    <property type="protein sequence ID" value="PGH16321.1"/>
    <property type="molecule type" value="Genomic_DNA"/>
</dbReference>
<keyword evidence="2" id="KW-1133">Transmembrane helix</keyword>
<evidence type="ECO:0000313" key="4">
    <source>
        <dbReference type="Proteomes" id="UP000223968"/>
    </source>
</evidence>
<feature type="region of interest" description="Disordered" evidence="1">
    <location>
        <begin position="1"/>
        <end position="23"/>
    </location>
</feature>
<keyword evidence="2" id="KW-0472">Membrane</keyword>
<comment type="caution">
    <text evidence="3">The sequence shown here is derived from an EMBL/GenBank/DDBJ whole genome shotgun (WGS) entry which is preliminary data.</text>
</comment>
<dbReference type="AlphaFoldDB" id="A0A2B7Y5N4"/>
<gene>
    <name evidence="3" type="ORF">AJ79_01863</name>
</gene>
<reference evidence="3 4" key="1">
    <citation type="submission" date="2017-10" db="EMBL/GenBank/DDBJ databases">
        <title>Comparative genomics in systemic dimorphic fungi from Ajellomycetaceae.</title>
        <authorList>
            <person name="Munoz J.F."/>
            <person name="Mcewen J.G."/>
            <person name="Clay O.K."/>
            <person name="Cuomo C.A."/>
        </authorList>
    </citation>
    <scope>NUCLEOTIDE SEQUENCE [LARGE SCALE GENOMIC DNA]</scope>
    <source>
        <strain evidence="3 4">UAMH5409</strain>
    </source>
</reference>
<evidence type="ECO:0000256" key="2">
    <source>
        <dbReference type="SAM" id="Phobius"/>
    </source>
</evidence>
<dbReference type="Proteomes" id="UP000223968">
    <property type="component" value="Unassembled WGS sequence"/>
</dbReference>
<proteinExistence type="predicted"/>
<protein>
    <submittedName>
        <fullName evidence="3">Uncharacterized protein</fullName>
    </submittedName>
</protein>
<feature type="transmembrane region" description="Helical" evidence="2">
    <location>
        <begin position="30"/>
        <end position="50"/>
    </location>
</feature>
<keyword evidence="4" id="KW-1185">Reference proteome</keyword>
<evidence type="ECO:0000256" key="1">
    <source>
        <dbReference type="SAM" id="MobiDB-lite"/>
    </source>
</evidence>
<name>A0A2B7Y5N4_9EURO</name>
<organism evidence="3 4">
    <name type="scientific">Helicocarpus griseus UAMH5409</name>
    <dbReference type="NCBI Taxonomy" id="1447875"/>
    <lineage>
        <taxon>Eukaryota</taxon>
        <taxon>Fungi</taxon>
        <taxon>Dikarya</taxon>
        <taxon>Ascomycota</taxon>
        <taxon>Pezizomycotina</taxon>
        <taxon>Eurotiomycetes</taxon>
        <taxon>Eurotiomycetidae</taxon>
        <taxon>Onygenales</taxon>
        <taxon>Ajellomycetaceae</taxon>
        <taxon>Helicocarpus</taxon>
    </lineage>
</organism>
<accession>A0A2B7Y5N4</accession>
<evidence type="ECO:0000313" key="3">
    <source>
        <dbReference type="EMBL" id="PGH16321.1"/>
    </source>
</evidence>